<dbReference type="AlphaFoldDB" id="W1YPM9"/>
<feature type="non-terminal residue" evidence="2">
    <location>
        <position position="1"/>
    </location>
</feature>
<dbReference type="EMBL" id="AZMM01002295">
    <property type="protein sequence ID" value="ETJ43695.1"/>
    <property type="molecule type" value="Genomic_DNA"/>
</dbReference>
<sequence>RKMKNVNWLDDEGRDQVQEAKK</sequence>
<accession>W1YPM9</accession>
<evidence type="ECO:0000313" key="2">
    <source>
        <dbReference type="EMBL" id="ETJ43695.1"/>
    </source>
</evidence>
<evidence type="ECO:0000256" key="1">
    <source>
        <dbReference type="SAM" id="MobiDB-lite"/>
    </source>
</evidence>
<dbReference type="Gene3D" id="2.40.40.20">
    <property type="match status" value="1"/>
</dbReference>
<reference evidence="2" key="1">
    <citation type="submission" date="2013-12" db="EMBL/GenBank/DDBJ databases">
        <title>A Varibaculum cambriense genome reconstructed from a premature infant gut community with otherwise low bacterial novelty that shifts toward anaerobic metabolism during the third week of life.</title>
        <authorList>
            <person name="Brown C.T."/>
            <person name="Sharon I."/>
            <person name="Thomas B.C."/>
            <person name="Castelle C.J."/>
            <person name="Morowitz M.J."/>
            <person name="Banfield J.F."/>
        </authorList>
    </citation>
    <scope>NUCLEOTIDE SEQUENCE</scope>
</reference>
<comment type="caution">
    <text evidence="2">The sequence shown here is derived from an EMBL/GenBank/DDBJ whole genome shotgun (WGS) entry which is preliminary data.</text>
</comment>
<proteinExistence type="predicted"/>
<name>W1YPM9_9ZZZZ</name>
<feature type="region of interest" description="Disordered" evidence="1">
    <location>
        <begin position="1"/>
        <end position="22"/>
    </location>
</feature>
<gene>
    <name evidence="2" type="ORF">Q604_UNBC02295G0002</name>
</gene>
<protein>
    <submittedName>
        <fullName evidence="2">Uncharacterized protein</fullName>
    </submittedName>
</protein>
<organism evidence="2">
    <name type="scientific">human gut metagenome</name>
    <dbReference type="NCBI Taxonomy" id="408170"/>
    <lineage>
        <taxon>unclassified sequences</taxon>
        <taxon>metagenomes</taxon>
        <taxon>organismal metagenomes</taxon>
    </lineage>
</organism>